<sequence length="107" mass="11705">MDQARKSLESALGGKKAESEQWDKEIKRREEAGGGGNSGGGGWFGWRGWFGGSDDGHFLQEAQQASLTILGILVLYLIMLKGDMLLAVIFNPLCYLLCEGHDLYLPS</sequence>
<protein>
    <submittedName>
        <fullName evidence="3">Uncharacterized protein</fullName>
    </submittedName>
</protein>
<feature type="compositionally biased region" description="Gly residues" evidence="1">
    <location>
        <begin position="33"/>
        <end position="42"/>
    </location>
</feature>
<dbReference type="AlphaFoldDB" id="A0A8X8XL72"/>
<keyword evidence="2" id="KW-0472">Membrane</keyword>
<gene>
    <name evidence="3" type="ORF">SASPL_123890</name>
</gene>
<feature type="region of interest" description="Disordered" evidence="1">
    <location>
        <begin position="1"/>
        <end position="42"/>
    </location>
</feature>
<dbReference type="PANTHER" id="PTHR36393">
    <property type="entry name" value="SULFATE ADENYLYLTRANSFERASE SUBUNIT"/>
    <property type="match status" value="1"/>
</dbReference>
<evidence type="ECO:0000256" key="1">
    <source>
        <dbReference type="SAM" id="MobiDB-lite"/>
    </source>
</evidence>
<feature type="transmembrane region" description="Helical" evidence="2">
    <location>
        <begin position="67"/>
        <end position="90"/>
    </location>
</feature>
<keyword evidence="2" id="KW-1133">Transmembrane helix</keyword>
<dbReference type="Proteomes" id="UP000298416">
    <property type="component" value="Unassembled WGS sequence"/>
</dbReference>
<organism evidence="3">
    <name type="scientific">Salvia splendens</name>
    <name type="common">Scarlet sage</name>
    <dbReference type="NCBI Taxonomy" id="180675"/>
    <lineage>
        <taxon>Eukaryota</taxon>
        <taxon>Viridiplantae</taxon>
        <taxon>Streptophyta</taxon>
        <taxon>Embryophyta</taxon>
        <taxon>Tracheophyta</taxon>
        <taxon>Spermatophyta</taxon>
        <taxon>Magnoliopsida</taxon>
        <taxon>eudicotyledons</taxon>
        <taxon>Gunneridae</taxon>
        <taxon>Pentapetalae</taxon>
        <taxon>asterids</taxon>
        <taxon>lamiids</taxon>
        <taxon>Lamiales</taxon>
        <taxon>Lamiaceae</taxon>
        <taxon>Nepetoideae</taxon>
        <taxon>Mentheae</taxon>
        <taxon>Salviinae</taxon>
        <taxon>Salvia</taxon>
        <taxon>Salvia subgen. Calosphace</taxon>
        <taxon>core Calosphace</taxon>
    </lineage>
</organism>
<proteinExistence type="predicted"/>
<keyword evidence="2" id="KW-0812">Transmembrane</keyword>
<keyword evidence="4" id="KW-1185">Reference proteome</keyword>
<comment type="caution">
    <text evidence="3">The sequence shown here is derived from an EMBL/GenBank/DDBJ whole genome shotgun (WGS) entry which is preliminary data.</text>
</comment>
<reference evidence="3" key="2">
    <citation type="submission" date="2020-08" db="EMBL/GenBank/DDBJ databases">
        <title>Plant Genome Project.</title>
        <authorList>
            <person name="Zhang R.-G."/>
        </authorList>
    </citation>
    <scope>NUCLEOTIDE SEQUENCE</scope>
    <source>
        <strain evidence="3">Huo1</strain>
        <tissue evidence="3">Leaf</tissue>
    </source>
</reference>
<evidence type="ECO:0000313" key="4">
    <source>
        <dbReference type="Proteomes" id="UP000298416"/>
    </source>
</evidence>
<evidence type="ECO:0000313" key="3">
    <source>
        <dbReference type="EMBL" id="KAG6416460.1"/>
    </source>
</evidence>
<name>A0A8X8XL72_SALSN</name>
<feature type="compositionally biased region" description="Basic and acidic residues" evidence="1">
    <location>
        <begin position="15"/>
        <end position="32"/>
    </location>
</feature>
<dbReference type="EMBL" id="PNBA02000008">
    <property type="protein sequence ID" value="KAG6416460.1"/>
    <property type="molecule type" value="Genomic_DNA"/>
</dbReference>
<evidence type="ECO:0000256" key="2">
    <source>
        <dbReference type="SAM" id="Phobius"/>
    </source>
</evidence>
<accession>A0A8X8XL72</accession>
<dbReference type="PANTHER" id="PTHR36393:SF1">
    <property type="entry name" value="SULFATE ADENYLYLTRANSFERASE SUBUNIT"/>
    <property type="match status" value="1"/>
</dbReference>
<reference evidence="3" key="1">
    <citation type="submission" date="2018-01" db="EMBL/GenBank/DDBJ databases">
        <authorList>
            <person name="Mao J.F."/>
        </authorList>
    </citation>
    <scope>NUCLEOTIDE SEQUENCE</scope>
    <source>
        <strain evidence="3">Huo1</strain>
        <tissue evidence="3">Leaf</tissue>
    </source>
</reference>